<reference evidence="3" key="1">
    <citation type="journal article" date="2019" name="Int. J. Syst. Evol. Microbiol.">
        <title>The Global Catalogue of Microorganisms (GCM) 10K type strain sequencing project: providing services to taxonomists for standard genome sequencing and annotation.</title>
        <authorList>
            <consortium name="The Broad Institute Genomics Platform"/>
            <consortium name="The Broad Institute Genome Sequencing Center for Infectious Disease"/>
            <person name="Wu L."/>
            <person name="Ma J."/>
        </authorList>
    </citation>
    <scope>NUCLEOTIDE SEQUENCE [LARGE SCALE GENOMIC DNA]</scope>
    <source>
        <strain evidence="3">KACC 12634</strain>
    </source>
</reference>
<proteinExistence type="predicted"/>
<keyword evidence="3" id="KW-1185">Reference proteome</keyword>
<name>A0ABW2D4A5_9ACTN</name>
<comment type="caution">
    <text evidence="2">The sequence shown here is derived from an EMBL/GenBank/DDBJ whole genome shotgun (WGS) entry which is preliminary data.</text>
</comment>
<feature type="domain" description="Aminoglycoside phosphotransferase" evidence="1">
    <location>
        <begin position="32"/>
        <end position="266"/>
    </location>
</feature>
<gene>
    <name evidence="2" type="ORF">ACFQS3_07980</name>
</gene>
<dbReference type="InterPro" id="IPR051678">
    <property type="entry name" value="AGP_Transferase"/>
</dbReference>
<evidence type="ECO:0000259" key="1">
    <source>
        <dbReference type="Pfam" id="PF01636"/>
    </source>
</evidence>
<dbReference type="InterPro" id="IPR011009">
    <property type="entry name" value="Kinase-like_dom_sf"/>
</dbReference>
<dbReference type="Proteomes" id="UP001596470">
    <property type="component" value="Unassembled WGS sequence"/>
</dbReference>
<evidence type="ECO:0000313" key="2">
    <source>
        <dbReference type="EMBL" id="MFC6957130.1"/>
    </source>
</evidence>
<evidence type="ECO:0000313" key="3">
    <source>
        <dbReference type="Proteomes" id="UP001596470"/>
    </source>
</evidence>
<accession>A0ABW2D4A5</accession>
<dbReference type="Pfam" id="PF01636">
    <property type="entry name" value="APH"/>
    <property type="match status" value="1"/>
</dbReference>
<dbReference type="PANTHER" id="PTHR21310">
    <property type="entry name" value="AMINOGLYCOSIDE PHOSPHOTRANSFERASE-RELATED-RELATED"/>
    <property type="match status" value="1"/>
</dbReference>
<dbReference type="EMBL" id="JBHSYS010000002">
    <property type="protein sequence ID" value="MFC6957130.1"/>
    <property type="molecule type" value="Genomic_DNA"/>
</dbReference>
<organism evidence="2 3">
    <name type="scientific">Glycomyces mayteni</name>
    <dbReference type="NCBI Taxonomy" id="543887"/>
    <lineage>
        <taxon>Bacteria</taxon>
        <taxon>Bacillati</taxon>
        <taxon>Actinomycetota</taxon>
        <taxon>Actinomycetes</taxon>
        <taxon>Glycomycetales</taxon>
        <taxon>Glycomycetaceae</taxon>
        <taxon>Glycomyces</taxon>
    </lineage>
</organism>
<dbReference type="Gene3D" id="3.90.1200.10">
    <property type="match status" value="1"/>
</dbReference>
<sequence length="325" mass="36098">MEVAVRPRLDRARVERLVRDALGPVEFTAHEEFTDGYFNAAHALDTADGRRLVVKIAPDKGLKLQRYEADLMGAEIDCFERAIAAGVPMPRLWHGDPDRGLMIMDRLSGVTLLSVRETLSREELHGLRREIGALSARFRDATGEHFGYRRPSGRTAADTWSAAFAAMAADAAADVADGPWTPGLPLPLDAITAKLNGEKDLLDEVDRPSLVHFDLWDGNVFVVREDGRWRVEAFIDGERAFYGDPLAELVILKFSPGDELAPTVDGFLGRAMTAGEERRLSLYRVYLSLLILGELGVRGYGPEDAAFFADREYRCLEREFAALGY</sequence>
<dbReference type="PANTHER" id="PTHR21310:SF15">
    <property type="entry name" value="AMINOGLYCOSIDE PHOSPHOTRANSFERASE DOMAIN-CONTAINING PROTEIN"/>
    <property type="match status" value="1"/>
</dbReference>
<dbReference type="InterPro" id="IPR002575">
    <property type="entry name" value="Aminoglycoside_PTrfase"/>
</dbReference>
<protein>
    <submittedName>
        <fullName evidence="2">Phosphotransferase family protein</fullName>
    </submittedName>
</protein>
<dbReference type="SUPFAM" id="SSF56112">
    <property type="entry name" value="Protein kinase-like (PK-like)"/>
    <property type="match status" value="1"/>
</dbReference>
<dbReference type="RefSeq" id="WP_382348168.1">
    <property type="nucleotide sequence ID" value="NZ_JBHMBP010000002.1"/>
</dbReference>